<dbReference type="FunFam" id="1.20.120.1770:FF:000007">
    <property type="entry name" value="Cytochrome b561 and DOMON domain-containing protein"/>
    <property type="match status" value="1"/>
</dbReference>
<evidence type="ECO:0000256" key="11">
    <source>
        <dbReference type="PIRSR" id="PIRSR037471-1"/>
    </source>
</evidence>
<dbReference type="InterPro" id="IPR045265">
    <property type="entry name" value="AIR12_DOMON"/>
</dbReference>
<keyword evidence="3 13" id="KW-0812">Transmembrane</keyword>
<evidence type="ECO:0000256" key="4">
    <source>
        <dbReference type="ARBA" id="ARBA00022723"/>
    </source>
</evidence>
<keyword evidence="11" id="KW-0408">Iron</keyword>
<dbReference type="PROSITE" id="PS50939">
    <property type="entry name" value="CYTOCHROME_B561"/>
    <property type="match status" value="1"/>
</dbReference>
<feature type="transmembrane region" description="Helical" evidence="13">
    <location>
        <begin position="238"/>
        <end position="259"/>
    </location>
</feature>
<keyword evidence="18" id="KW-1185">Reference proteome</keyword>
<comment type="cofactor">
    <cofactor evidence="10">
        <name>heme b</name>
        <dbReference type="ChEBI" id="CHEBI:60344"/>
    </cofactor>
    <text evidence="10">Binds 2 heme b groups non-covalently.</text>
</comment>
<evidence type="ECO:0000259" key="16">
    <source>
        <dbReference type="PROSITE" id="PS50939"/>
    </source>
</evidence>
<feature type="transmembrane region" description="Helical" evidence="13">
    <location>
        <begin position="208"/>
        <end position="226"/>
    </location>
</feature>
<dbReference type="Pfam" id="PF04526">
    <property type="entry name" value="DUF568"/>
    <property type="match status" value="1"/>
</dbReference>
<dbReference type="GO" id="GO:0046872">
    <property type="term" value="F:metal ion binding"/>
    <property type="evidence" value="ECO:0007669"/>
    <property type="project" value="UniProtKB-KW"/>
</dbReference>
<comment type="function">
    <text evidence="9">May act as a catecholamine-responsive trans-membrane electron transporter.</text>
</comment>
<dbReference type="InterPro" id="IPR006593">
    <property type="entry name" value="Cyt_b561/ferric_Rdtase_TM"/>
</dbReference>
<dbReference type="PIRSF" id="PIRSF037471">
    <property type="entry name" value="UCP037471"/>
    <property type="match status" value="1"/>
</dbReference>
<evidence type="ECO:0000256" key="2">
    <source>
        <dbReference type="ARBA" id="ARBA00022448"/>
    </source>
</evidence>
<dbReference type="GO" id="GO:0016020">
    <property type="term" value="C:membrane"/>
    <property type="evidence" value="ECO:0007669"/>
    <property type="project" value="UniProtKB-SubCell"/>
</dbReference>
<dbReference type="AlphaFoldDB" id="A0AAP0DFB1"/>
<dbReference type="Gene3D" id="1.20.120.1770">
    <property type="match status" value="1"/>
</dbReference>
<feature type="transmembrane region" description="Helical" evidence="13">
    <location>
        <begin position="279"/>
        <end position="296"/>
    </location>
</feature>
<feature type="binding site" description="axial binding residue" evidence="11">
    <location>
        <position position="312"/>
    </location>
    <ligand>
        <name>heme b</name>
        <dbReference type="ChEBI" id="CHEBI:60344"/>
        <label>1</label>
    </ligand>
    <ligandPart>
        <name>Fe</name>
        <dbReference type="ChEBI" id="CHEBI:18248"/>
    </ligandPart>
</feature>
<keyword evidence="5 14" id="KW-0732">Signal</keyword>
<feature type="chain" id="PRO_5042978175" description="Cytochrome b561 and DOMON domain-containing protein" evidence="14">
    <location>
        <begin position="24"/>
        <end position="399"/>
    </location>
</feature>
<dbReference type="EMBL" id="JBCNJP010000008">
    <property type="protein sequence ID" value="KAK9074081.1"/>
    <property type="molecule type" value="Genomic_DNA"/>
</dbReference>
<dbReference type="CDD" id="cd08760">
    <property type="entry name" value="Cyt_b561_FRRS1_like"/>
    <property type="match status" value="1"/>
</dbReference>
<proteinExistence type="predicted"/>
<evidence type="ECO:0000256" key="3">
    <source>
        <dbReference type="ARBA" id="ARBA00022692"/>
    </source>
</evidence>
<dbReference type="PROSITE" id="PS50836">
    <property type="entry name" value="DOMON"/>
    <property type="match status" value="1"/>
</dbReference>
<keyword evidence="6 10" id="KW-0249">Electron transport</keyword>
<keyword evidence="7 13" id="KW-1133">Transmembrane helix</keyword>
<dbReference type="PANTHER" id="PTHR23130">
    <property type="entry name" value="CYTOCHROME B561 AND DOMON DOMAIN-CONTAINING PROTEIN"/>
    <property type="match status" value="1"/>
</dbReference>
<feature type="domain" description="DOMON" evidence="15">
    <location>
        <begin position="46"/>
        <end position="160"/>
    </location>
</feature>
<organism evidence="17 18">
    <name type="scientific">Deinandra increscens subsp. villosa</name>
    <dbReference type="NCBI Taxonomy" id="3103831"/>
    <lineage>
        <taxon>Eukaryota</taxon>
        <taxon>Viridiplantae</taxon>
        <taxon>Streptophyta</taxon>
        <taxon>Embryophyta</taxon>
        <taxon>Tracheophyta</taxon>
        <taxon>Spermatophyta</taxon>
        <taxon>Magnoliopsida</taxon>
        <taxon>eudicotyledons</taxon>
        <taxon>Gunneridae</taxon>
        <taxon>Pentapetalae</taxon>
        <taxon>asterids</taxon>
        <taxon>campanulids</taxon>
        <taxon>Asterales</taxon>
        <taxon>Asteraceae</taxon>
        <taxon>Asteroideae</taxon>
        <taxon>Heliantheae alliance</taxon>
        <taxon>Madieae</taxon>
        <taxon>Madiinae</taxon>
        <taxon>Deinandra</taxon>
    </lineage>
</organism>
<evidence type="ECO:0000256" key="6">
    <source>
        <dbReference type="ARBA" id="ARBA00022982"/>
    </source>
</evidence>
<feature type="domain" description="Cytochrome b561" evidence="16">
    <location>
        <begin position="169"/>
        <end position="367"/>
    </location>
</feature>
<accession>A0AAP0DFB1</accession>
<feature type="binding site" description="axial binding residue" evidence="11">
    <location>
        <position position="207"/>
    </location>
    <ligand>
        <name>heme b</name>
        <dbReference type="ChEBI" id="CHEBI:60344"/>
        <label>1</label>
    </ligand>
    <ligandPart>
        <name>Fe</name>
        <dbReference type="ChEBI" id="CHEBI:18248"/>
    </ligandPart>
</feature>
<dbReference type="Proteomes" id="UP001408789">
    <property type="component" value="Unassembled WGS sequence"/>
</dbReference>
<feature type="binding site" description="axial binding residue" evidence="11">
    <location>
        <position position="276"/>
    </location>
    <ligand>
        <name>heme b</name>
        <dbReference type="ChEBI" id="CHEBI:60344"/>
        <label>1</label>
    </ligand>
    <ligandPart>
        <name>Fe</name>
        <dbReference type="ChEBI" id="CHEBI:18248"/>
    </ligandPart>
</feature>
<feature type="transmembrane region" description="Helical" evidence="13">
    <location>
        <begin position="308"/>
        <end position="328"/>
    </location>
</feature>
<keyword evidence="2 10" id="KW-0813">Transport</keyword>
<dbReference type="InterPro" id="IPR017214">
    <property type="entry name" value="UCP037471"/>
</dbReference>
<protein>
    <recommendedName>
        <fullName evidence="10">Cytochrome b561 and DOMON domain-containing protein</fullName>
    </recommendedName>
</protein>
<evidence type="ECO:0000259" key="15">
    <source>
        <dbReference type="PROSITE" id="PS50836"/>
    </source>
</evidence>
<reference evidence="17 18" key="1">
    <citation type="submission" date="2024-04" db="EMBL/GenBank/DDBJ databases">
        <title>The reference genome of an endangered Asteraceae, Deinandra increscens subsp. villosa, native to the Central Coast of California.</title>
        <authorList>
            <person name="Guilliams M."/>
            <person name="Hasenstab-Lehman K."/>
            <person name="Meyer R."/>
            <person name="Mcevoy S."/>
        </authorList>
    </citation>
    <scope>NUCLEOTIDE SEQUENCE [LARGE SCALE GENOMIC DNA]</scope>
    <source>
        <tissue evidence="17">Leaf</tissue>
    </source>
</reference>
<evidence type="ECO:0000256" key="5">
    <source>
        <dbReference type="ARBA" id="ARBA00022729"/>
    </source>
</evidence>
<evidence type="ECO:0000313" key="17">
    <source>
        <dbReference type="EMBL" id="KAK9074081.1"/>
    </source>
</evidence>
<feature type="signal peptide" evidence="14">
    <location>
        <begin position="1"/>
        <end position="23"/>
    </location>
</feature>
<evidence type="ECO:0000256" key="14">
    <source>
        <dbReference type="SAM" id="SignalP"/>
    </source>
</evidence>
<evidence type="ECO:0000256" key="9">
    <source>
        <dbReference type="ARBA" id="ARBA00053871"/>
    </source>
</evidence>
<evidence type="ECO:0000256" key="12">
    <source>
        <dbReference type="SAM" id="MobiDB-lite"/>
    </source>
</evidence>
<evidence type="ECO:0000256" key="8">
    <source>
        <dbReference type="ARBA" id="ARBA00023136"/>
    </source>
</evidence>
<dbReference type="CDD" id="cd09629">
    <property type="entry name" value="DOMON_CIL1_like"/>
    <property type="match status" value="1"/>
</dbReference>
<feature type="binding site" description="axial binding residue" evidence="11">
    <location>
        <position position="243"/>
    </location>
    <ligand>
        <name>heme b</name>
        <dbReference type="ChEBI" id="CHEBI:60344"/>
        <label>1</label>
    </ligand>
    <ligandPart>
        <name>Fe</name>
        <dbReference type="ChEBI" id="CHEBI:18248"/>
    </ligandPart>
</feature>
<keyword evidence="4 11" id="KW-0479">Metal-binding</keyword>
<evidence type="ECO:0000313" key="18">
    <source>
        <dbReference type="Proteomes" id="UP001408789"/>
    </source>
</evidence>
<dbReference type="SMART" id="SM00665">
    <property type="entry name" value="B561"/>
    <property type="match status" value="1"/>
</dbReference>
<keyword evidence="8 10" id="KW-0472">Membrane</keyword>
<name>A0AAP0DFB1_9ASTR</name>
<sequence length="399" mass="42862">MEPKILTTLLFLTLTSTFITSSAQNCSTYSFTNNAIFTTCITLPVQNSHLHWTYHPANSTVDIAFRRTGVSTSEWVAWALNVDGSGMVGAQALVGLPDSNGSVQAYTSAVTGYGTSLDRSSLSFDVSEIRAERVNGDVVVYGTLVLPGGRTSFNQVWQTGPVTNGAPGAHPLGSENRNSVGTVDFATGEAGAGGGVGGSLLHRRNTHGVLNAVSWGILMPMGAMVARYLKVFKVAHPAWFYIHIACQVTAYGVGIAGWATGLKLGSDSVGIKYTTHRNIGITLFVFGTLQVFALLLRPKPDHKYRIYWNAYHISIGYAVISLSITNVFKGLDILDPEKKWKHAYTGVIISLAVIAAILEAFTWFIVLKRKTVEKDQGPAGDDAYGANDYGQHNGHSQAA</sequence>
<evidence type="ECO:0000256" key="1">
    <source>
        <dbReference type="ARBA" id="ARBA00004141"/>
    </source>
</evidence>
<comment type="subcellular location">
    <subcellularLocation>
        <location evidence="1">Membrane</location>
        <topology evidence="1">Multi-pass membrane protein</topology>
    </subcellularLocation>
</comment>
<feature type="region of interest" description="Disordered" evidence="12">
    <location>
        <begin position="375"/>
        <end position="399"/>
    </location>
</feature>
<dbReference type="PANTHER" id="PTHR23130:SF221">
    <property type="entry name" value="CYTOCHROME B561 AND DOMON DOMAIN-CONTAINING PROTEIN"/>
    <property type="match status" value="1"/>
</dbReference>
<evidence type="ECO:0000256" key="7">
    <source>
        <dbReference type="ARBA" id="ARBA00022989"/>
    </source>
</evidence>
<feature type="transmembrane region" description="Helical" evidence="13">
    <location>
        <begin position="343"/>
        <end position="366"/>
    </location>
</feature>
<dbReference type="Pfam" id="PF03188">
    <property type="entry name" value="Cytochrom_B561"/>
    <property type="match status" value="1"/>
</dbReference>
<gene>
    <name evidence="17" type="ORF">SSX86_006678</name>
</gene>
<evidence type="ECO:0000256" key="13">
    <source>
        <dbReference type="SAM" id="Phobius"/>
    </source>
</evidence>
<dbReference type="InterPro" id="IPR005018">
    <property type="entry name" value="DOMON_domain"/>
</dbReference>
<comment type="caution">
    <text evidence="17">The sequence shown here is derived from an EMBL/GenBank/DDBJ whole genome shotgun (WGS) entry which is preliminary data.</text>
</comment>
<evidence type="ECO:0000256" key="10">
    <source>
        <dbReference type="PIRNR" id="PIRNR037471"/>
    </source>
</evidence>